<evidence type="ECO:0000313" key="2">
    <source>
        <dbReference type="Proteomes" id="UP000278332"/>
    </source>
</evidence>
<dbReference type="RefSeq" id="WP_095068267.1">
    <property type="nucleotide sequence ID" value="NZ_RBRY01000138.1"/>
</dbReference>
<evidence type="ECO:0008006" key="3">
    <source>
        <dbReference type="Google" id="ProtNLM"/>
    </source>
</evidence>
<dbReference type="InterPro" id="IPR018680">
    <property type="entry name" value="DUF2164"/>
</dbReference>
<reference evidence="1 2" key="1">
    <citation type="submission" date="2018-08" db="EMBL/GenBank/DDBJ databases">
        <title>Recombination of ecologically and evolutionarily significant loci maintains genetic cohesion in the Pseudomonas syringae species complex.</title>
        <authorList>
            <person name="Dillon M."/>
            <person name="Thakur S."/>
            <person name="Almeida R.N.D."/>
            <person name="Weir B.S."/>
            <person name="Guttman D.S."/>
        </authorList>
    </citation>
    <scope>NUCLEOTIDE SEQUENCE [LARGE SCALE GENOMIC DNA]</scope>
    <source>
        <strain evidence="1 2">ICMP 6917</strain>
    </source>
</reference>
<comment type="caution">
    <text evidence="1">The sequence shown here is derived from an EMBL/GenBank/DDBJ whole genome shotgun (WGS) entry which is preliminary data.</text>
</comment>
<accession>A0A3M4VPD6</accession>
<sequence>MSKARAKAPILTLTPEQEQQAIDKLKRLFAQRFEMDLGSFEVAEVLEFFTSEIAPHYYNRAVFDAQQLLKERFESIESDLWSLEKSS</sequence>
<dbReference type="AlphaFoldDB" id="A0A3M4VPD6"/>
<name>A0A3M4VPD6_PSECI</name>
<dbReference type="Pfam" id="PF09932">
    <property type="entry name" value="DUF2164"/>
    <property type="match status" value="1"/>
</dbReference>
<proteinExistence type="predicted"/>
<evidence type="ECO:0000313" key="1">
    <source>
        <dbReference type="EMBL" id="RMR52892.1"/>
    </source>
</evidence>
<dbReference type="EMBL" id="RBRY01000138">
    <property type="protein sequence ID" value="RMR52892.1"/>
    <property type="molecule type" value="Genomic_DNA"/>
</dbReference>
<gene>
    <name evidence="1" type="ORF">ALP84_01646</name>
</gene>
<dbReference type="Proteomes" id="UP000278332">
    <property type="component" value="Unassembled WGS sequence"/>
</dbReference>
<organism evidence="1 2">
    <name type="scientific">Pseudomonas cichorii</name>
    <dbReference type="NCBI Taxonomy" id="36746"/>
    <lineage>
        <taxon>Bacteria</taxon>
        <taxon>Pseudomonadati</taxon>
        <taxon>Pseudomonadota</taxon>
        <taxon>Gammaproteobacteria</taxon>
        <taxon>Pseudomonadales</taxon>
        <taxon>Pseudomonadaceae</taxon>
        <taxon>Pseudomonas</taxon>
    </lineage>
</organism>
<protein>
    <recommendedName>
        <fullName evidence="3">Imidazole-4-carboxamide isomerase</fullName>
    </recommendedName>
</protein>